<keyword evidence="2" id="KW-1185">Reference proteome</keyword>
<evidence type="ECO:0000313" key="1">
    <source>
        <dbReference type="EMBL" id="THV27909.1"/>
    </source>
</evidence>
<dbReference type="EMBL" id="STGX01000009">
    <property type="protein sequence ID" value="THV27909.1"/>
    <property type="molecule type" value="Genomic_DNA"/>
</dbReference>
<comment type="caution">
    <text evidence="1">The sequence shown here is derived from an EMBL/GenBank/DDBJ whole genome shotgun (WGS) entry which is preliminary data.</text>
</comment>
<organism evidence="1 2">
    <name type="scientific">Glycomyces paridis</name>
    <dbReference type="NCBI Taxonomy" id="2126555"/>
    <lineage>
        <taxon>Bacteria</taxon>
        <taxon>Bacillati</taxon>
        <taxon>Actinomycetota</taxon>
        <taxon>Actinomycetes</taxon>
        <taxon>Glycomycetales</taxon>
        <taxon>Glycomycetaceae</taxon>
        <taxon>Glycomyces</taxon>
    </lineage>
</organism>
<dbReference type="Proteomes" id="UP000305792">
    <property type="component" value="Unassembled WGS sequence"/>
</dbReference>
<proteinExistence type="predicted"/>
<dbReference type="OrthoDB" id="3401217at2"/>
<protein>
    <submittedName>
        <fullName evidence="1">Phosphoenolpyruvate carboxylase</fullName>
    </submittedName>
</protein>
<gene>
    <name evidence="1" type="ORF">E9998_13025</name>
</gene>
<dbReference type="RefSeq" id="WP_136530142.1">
    <property type="nucleotide sequence ID" value="NZ_STGX01000009.1"/>
</dbReference>
<name>A0A4S8PHN6_9ACTN</name>
<sequence length="155" mass="17667">MVRTGPDLAAFSRWVRLVLKTMKSQHGWGITRVATESGVARSTITLWRDADWSKGPPTRSSVERFCKNLKLKPEAPFAFMGWVLAPRETTAAAGAAAVTEESELVRRIRLMELALDQPRITPERRRDLERTLNQLHGLLDVTWDTELEDELRREA</sequence>
<accession>A0A4S8PHN6</accession>
<dbReference type="AlphaFoldDB" id="A0A4S8PHN6"/>
<keyword evidence="1" id="KW-0670">Pyruvate</keyword>
<reference evidence="1 2" key="1">
    <citation type="journal article" date="2018" name="Int. J. Syst. Evol. Microbiol.">
        <title>Glycomyces paridis sp. nov., isolated from the medicinal plant Paris polyphylla.</title>
        <authorList>
            <person name="Fang X.M."/>
            <person name="Bai J.L."/>
            <person name="Su J."/>
            <person name="Zhao L.L."/>
            <person name="Liu H.Y."/>
            <person name="Ma B.P."/>
            <person name="Zhang Y.Q."/>
            <person name="Yu L.Y."/>
        </authorList>
    </citation>
    <scope>NUCLEOTIDE SEQUENCE [LARGE SCALE GENOMIC DNA]</scope>
    <source>
        <strain evidence="1 2">CPCC 204357</strain>
    </source>
</reference>
<evidence type="ECO:0000313" key="2">
    <source>
        <dbReference type="Proteomes" id="UP000305792"/>
    </source>
</evidence>